<dbReference type="PANTHER" id="PTHR10974">
    <property type="entry name" value="FI08016P-RELATED"/>
    <property type="match status" value="1"/>
</dbReference>
<dbReference type="AlphaFoldDB" id="A0A1R2CXV1"/>
<comment type="caution">
    <text evidence="1">The sequence shown here is derived from an EMBL/GenBank/DDBJ whole genome shotgun (WGS) entry which is preliminary data.</text>
</comment>
<reference evidence="1 2" key="1">
    <citation type="submission" date="2016-11" db="EMBL/GenBank/DDBJ databases">
        <title>The macronuclear genome of Stentor coeruleus: a giant cell with tiny introns.</title>
        <authorList>
            <person name="Slabodnick M."/>
            <person name="Ruby J.G."/>
            <person name="Reiff S.B."/>
            <person name="Swart E.C."/>
            <person name="Gosai S."/>
            <person name="Prabakaran S."/>
            <person name="Witkowska E."/>
            <person name="Larue G.E."/>
            <person name="Fisher S."/>
            <person name="Freeman R.M."/>
            <person name="Gunawardena J."/>
            <person name="Chu W."/>
            <person name="Stover N.A."/>
            <person name="Gregory B.D."/>
            <person name="Nowacki M."/>
            <person name="Derisi J."/>
            <person name="Roy S.W."/>
            <person name="Marshall W.F."/>
            <person name="Sood P."/>
        </authorList>
    </citation>
    <scope>NUCLEOTIDE SEQUENCE [LARGE SCALE GENOMIC DNA]</scope>
    <source>
        <strain evidence="1">WM001</strain>
    </source>
</reference>
<protein>
    <submittedName>
        <fullName evidence="1">Uncharacterized protein</fullName>
    </submittedName>
</protein>
<proteinExistence type="predicted"/>
<dbReference type="Pfam" id="PF02995">
    <property type="entry name" value="DUF229"/>
    <property type="match status" value="1"/>
</dbReference>
<dbReference type="OrthoDB" id="413313at2759"/>
<name>A0A1R2CXV1_9CILI</name>
<dbReference type="GO" id="GO:0005615">
    <property type="term" value="C:extracellular space"/>
    <property type="evidence" value="ECO:0007669"/>
    <property type="project" value="TreeGrafter"/>
</dbReference>
<dbReference type="PANTHER" id="PTHR10974:SF1">
    <property type="entry name" value="FI08016P-RELATED"/>
    <property type="match status" value="1"/>
</dbReference>
<evidence type="ECO:0000313" key="1">
    <source>
        <dbReference type="EMBL" id="OMJ93836.1"/>
    </source>
</evidence>
<keyword evidence="2" id="KW-1185">Reference proteome</keyword>
<gene>
    <name evidence="1" type="ORF">SteCoe_3163</name>
</gene>
<sequence length="788" mass="91079">MVKVAFVSCVCAFYVVYIYAVFCTKGNYNPGLSLNTKMTINIKPSYNYTDCSQNLCPWQNYSNSSSSPEIFQETSNLQILNEPIFCKPESFGYTDYEFNRVYKNLTFPTCAEFSGVPNEFMHINIDSRVLFMNCSGYYYLGGPSYEEAQGKYKYQSTAKKYTGPVLLNNYVEWAYGSCVDPKIIQGAAYSLKENQEARKRTRDKMQEMLEKNGTRMIVKPMTVINLFIDSVSRRTFYRKLPKTLELLQEINGGKFSVYDFKLSSTIDDNTLPNMFPFWAGEKLVNMTYEVKEENSKKYVDLIEDKSIWHFLKERGWMTMFSTEFCNDYLVYGLGKKPNVDHHMARFWCGAKTLLKFSDLQMTQRCFGRKSSQHYLFNTSLQYVNMYQGLNKWAYINCLTAHEDSGTHINTLDIELVDFLKQLINTKDDLVIFLAADHGMRYGEWFKLENGSQEHHLPSFFLIVSKSIASELPLSDDILIHNTKRLVSKFEFRKTVEHLSMLPYDKNYLQDSPKPIKANEPKSLLLHKISDEKHCEDDMINAEFCPCPSFIDFDYNHKIVKDVVAAGIYHINTAVFNEKQGWKVCKKITVKEVLKARLGIQDYKVLVKVDFSINEDKNITFEVVGLINGVYTRFRPPEQAYPLEVYYYGAKRIMQIRGITTSFTNDFCSNLAIYKGISPNICVCQDLDYIKDQDPDLDFSAIFDFAISESFESCEKICRDKGKICDDQAMEIANSCEKLKEIIGCNECVENLLGENDFGVYNNICYVDREKRKPRCESAGITWKVCACN</sequence>
<organism evidence="1 2">
    <name type="scientific">Stentor coeruleus</name>
    <dbReference type="NCBI Taxonomy" id="5963"/>
    <lineage>
        <taxon>Eukaryota</taxon>
        <taxon>Sar</taxon>
        <taxon>Alveolata</taxon>
        <taxon>Ciliophora</taxon>
        <taxon>Postciliodesmatophora</taxon>
        <taxon>Heterotrichea</taxon>
        <taxon>Heterotrichida</taxon>
        <taxon>Stentoridae</taxon>
        <taxon>Stentor</taxon>
    </lineage>
</organism>
<dbReference type="EMBL" id="MPUH01000036">
    <property type="protein sequence ID" value="OMJ93836.1"/>
    <property type="molecule type" value="Genomic_DNA"/>
</dbReference>
<accession>A0A1R2CXV1</accession>
<evidence type="ECO:0000313" key="2">
    <source>
        <dbReference type="Proteomes" id="UP000187209"/>
    </source>
</evidence>
<dbReference type="Proteomes" id="UP000187209">
    <property type="component" value="Unassembled WGS sequence"/>
</dbReference>
<dbReference type="InterPro" id="IPR004245">
    <property type="entry name" value="DUF229"/>
</dbReference>